<reference evidence="2" key="1">
    <citation type="journal article" date="2011" name="Nat. Biotechnol.">
        <title>The genomic sequence of the Chinese hamster ovary (CHO)-K1 cell line.</title>
        <authorList>
            <person name="Xu X."/>
            <person name="Nagarajan H."/>
            <person name="Lewis N.E."/>
            <person name="Pan S."/>
            <person name="Cai Z."/>
            <person name="Liu X."/>
            <person name="Chen W."/>
            <person name="Xie M."/>
            <person name="Wang W."/>
            <person name="Hammond S."/>
            <person name="Andersen M.R."/>
            <person name="Neff N."/>
            <person name="Passarelli B."/>
            <person name="Koh W."/>
            <person name="Fan H.C."/>
            <person name="Wang J."/>
            <person name="Gui Y."/>
            <person name="Lee K.H."/>
            <person name="Betenbaugh M.J."/>
            <person name="Quake S.R."/>
            <person name="Famili I."/>
            <person name="Palsson B.O."/>
            <person name="Wang J."/>
        </authorList>
    </citation>
    <scope>NUCLEOTIDE SEQUENCE [LARGE SCALE GENOMIC DNA]</scope>
    <source>
        <strain evidence="2">CHO K1 cell line</strain>
    </source>
</reference>
<dbReference type="InParanoid" id="G3I462"/>
<accession>G3I462</accession>
<sequence>MIYFLEQKVKSYGVEWGQRVEPCHVHLALRSSTGSILDVLGMVRLLQTQGKIPVKAAMSLHCFQG</sequence>
<proteinExistence type="predicted"/>
<evidence type="ECO:0000313" key="1">
    <source>
        <dbReference type="EMBL" id="EGW01387.1"/>
    </source>
</evidence>
<evidence type="ECO:0000313" key="2">
    <source>
        <dbReference type="Proteomes" id="UP000001075"/>
    </source>
</evidence>
<dbReference type="AlphaFoldDB" id="G3I462"/>
<name>G3I462_CRIGR</name>
<dbReference type="EMBL" id="JH001224">
    <property type="protein sequence ID" value="EGW01387.1"/>
    <property type="molecule type" value="Genomic_DNA"/>
</dbReference>
<protein>
    <submittedName>
        <fullName evidence="1">Uncharacterized protein</fullName>
    </submittedName>
</protein>
<dbReference type="Proteomes" id="UP000001075">
    <property type="component" value="Unassembled WGS sequence"/>
</dbReference>
<organism evidence="1 2">
    <name type="scientific">Cricetulus griseus</name>
    <name type="common">Chinese hamster</name>
    <name type="synonym">Cricetulus barabensis griseus</name>
    <dbReference type="NCBI Taxonomy" id="10029"/>
    <lineage>
        <taxon>Eukaryota</taxon>
        <taxon>Metazoa</taxon>
        <taxon>Chordata</taxon>
        <taxon>Craniata</taxon>
        <taxon>Vertebrata</taxon>
        <taxon>Euteleostomi</taxon>
        <taxon>Mammalia</taxon>
        <taxon>Eutheria</taxon>
        <taxon>Euarchontoglires</taxon>
        <taxon>Glires</taxon>
        <taxon>Rodentia</taxon>
        <taxon>Myomorpha</taxon>
        <taxon>Muroidea</taxon>
        <taxon>Cricetidae</taxon>
        <taxon>Cricetinae</taxon>
        <taxon>Cricetulus</taxon>
    </lineage>
</organism>
<gene>
    <name evidence="1" type="ORF">I79_018238</name>
</gene>